<proteinExistence type="predicted"/>
<protein>
    <submittedName>
        <fullName evidence="1">Uncharacterized protein</fullName>
    </submittedName>
</protein>
<gene>
    <name evidence="1" type="ORF">AWC38_SpisGene18949</name>
</gene>
<name>A0A2B4RIX9_STYPI</name>
<accession>A0A2B4RIX9</accession>
<dbReference type="Proteomes" id="UP000225706">
    <property type="component" value="Unassembled WGS sequence"/>
</dbReference>
<dbReference type="EMBL" id="LSMT01000520">
    <property type="protein sequence ID" value="PFX16763.1"/>
    <property type="molecule type" value="Genomic_DNA"/>
</dbReference>
<organism evidence="1 2">
    <name type="scientific">Stylophora pistillata</name>
    <name type="common">Smooth cauliflower coral</name>
    <dbReference type="NCBI Taxonomy" id="50429"/>
    <lineage>
        <taxon>Eukaryota</taxon>
        <taxon>Metazoa</taxon>
        <taxon>Cnidaria</taxon>
        <taxon>Anthozoa</taxon>
        <taxon>Hexacorallia</taxon>
        <taxon>Scleractinia</taxon>
        <taxon>Astrocoeniina</taxon>
        <taxon>Pocilloporidae</taxon>
        <taxon>Stylophora</taxon>
    </lineage>
</organism>
<dbReference type="AlphaFoldDB" id="A0A2B4RIX9"/>
<keyword evidence="2" id="KW-1185">Reference proteome</keyword>
<reference evidence="2" key="1">
    <citation type="journal article" date="2017" name="bioRxiv">
        <title>Comparative analysis of the genomes of Stylophora pistillata and Acropora digitifera provides evidence for extensive differences between species of corals.</title>
        <authorList>
            <person name="Voolstra C.R."/>
            <person name="Li Y."/>
            <person name="Liew Y.J."/>
            <person name="Baumgarten S."/>
            <person name="Zoccola D."/>
            <person name="Flot J.-F."/>
            <person name="Tambutte S."/>
            <person name="Allemand D."/>
            <person name="Aranda M."/>
        </authorList>
    </citation>
    <scope>NUCLEOTIDE SEQUENCE [LARGE SCALE GENOMIC DNA]</scope>
</reference>
<sequence length="112" mass="13264">MKETIMSVMKSRKIISAVRKKTKKKGQVPDYGIQAEDDATDMNLGDLFDEPVLPKNEKQIVPKPLSYDIFHNKEFYVDPQYFKEQPDELPPEYDEDEVPDYEIDEYDMHKKF</sequence>
<comment type="caution">
    <text evidence="1">The sequence shown here is derived from an EMBL/GenBank/DDBJ whole genome shotgun (WGS) entry which is preliminary data.</text>
</comment>
<evidence type="ECO:0000313" key="2">
    <source>
        <dbReference type="Proteomes" id="UP000225706"/>
    </source>
</evidence>
<evidence type="ECO:0000313" key="1">
    <source>
        <dbReference type="EMBL" id="PFX16763.1"/>
    </source>
</evidence>